<feature type="compositionally biased region" description="Low complexity" evidence="1">
    <location>
        <begin position="248"/>
        <end position="263"/>
    </location>
</feature>
<dbReference type="SUPFAM" id="SSF49478">
    <property type="entry name" value="Cna protein B-type domain"/>
    <property type="match status" value="1"/>
</dbReference>
<dbReference type="RefSeq" id="WP_330958202.1">
    <property type="nucleotide sequence ID" value="NZ_JAZGJQ010000004.1"/>
</dbReference>
<protein>
    <submittedName>
        <fullName evidence="2">Cna B-type domain-containing protein</fullName>
    </submittedName>
</protein>
<evidence type="ECO:0000313" key="2">
    <source>
        <dbReference type="EMBL" id="MEE6147436.1"/>
    </source>
</evidence>
<reference evidence="2 3" key="1">
    <citation type="submission" date="2024-01" db="EMBL/GenBank/DDBJ databases">
        <title>Description of Olsenella sp. nov., isolated from pig feces.</title>
        <authorList>
            <person name="Chang Y.-H."/>
        </authorList>
    </citation>
    <scope>NUCLEOTIDE SEQUENCE [LARGE SCALE GENOMIC DNA]</scope>
    <source>
        <strain evidence="2 3">YH-ols2223</strain>
    </source>
</reference>
<dbReference type="InterPro" id="IPR047589">
    <property type="entry name" value="DUF11_rpt"/>
</dbReference>
<proteinExistence type="predicted"/>
<feature type="region of interest" description="Disordered" evidence="1">
    <location>
        <begin position="248"/>
        <end position="273"/>
    </location>
</feature>
<organism evidence="2 3">
    <name type="scientific">Olsenella absiana</name>
    <dbReference type="NCBI Taxonomy" id="3115222"/>
    <lineage>
        <taxon>Bacteria</taxon>
        <taxon>Bacillati</taxon>
        <taxon>Actinomycetota</taxon>
        <taxon>Coriobacteriia</taxon>
        <taxon>Coriobacteriales</taxon>
        <taxon>Atopobiaceae</taxon>
        <taxon>Olsenella</taxon>
    </lineage>
</organism>
<dbReference type="InterPro" id="IPR013783">
    <property type="entry name" value="Ig-like_fold"/>
</dbReference>
<evidence type="ECO:0000313" key="3">
    <source>
        <dbReference type="Proteomes" id="UP001332931"/>
    </source>
</evidence>
<name>A0ABU7RA21_9ACTN</name>
<comment type="caution">
    <text evidence="2">The sequence shown here is derived from an EMBL/GenBank/DDBJ whole genome shotgun (WGS) entry which is preliminary data.</text>
</comment>
<dbReference type="PROSITE" id="PS51318">
    <property type="entry name" value="TAT"/>
    <property type="match status" value="1"/>
</dbReference>
<dbReference type="EMBL" id="JAZGJQ010000004">
    <property type="protein sequence ID" value="MEE6147436.1"/>
    <property type="molecule type" value="Genomic_DNA"/>
</dbReference>
<dbReference type="InterPro" id="IPR006311">
    <property type="entry name" value="TAT_signal"/>
</dbReference>
<dbReference type="SUPFAM" id="SSF49401">
    <property type="entry name" value="Bacterial adhesins"/>
    <property type="match status" value="3"/>
</dbReference>
<dbReference type="Gene3D" id="2.60.40.10">
    <property type="entry name" value="Immunoglobulins"/>
    <property type="match status" value="1"/>
</dbReference>
<sequence>MLRDNRRRRRLLGLATLVGAVVAVVCTALLMYPAHAITGGDTLRNAINDDSAVFWRPAGAGDAAWAKTDGGSALDAASELRLRVAFKLPAGTLADGTTLQYRLPSSVHPDTSAGAVKGDIYASPTVGDASRIDARAIGSYSLDGDVLTLTFNDDVALANAGGAQATSASGSTVGSAAASATAGDKDAAQGGDSAQAGGAQVVVPASDLSGYVDLDLGFGDLTCDESGQATIDLNDAVSLKVAKATEEAAATESEDAGAAAASVEESEDEASASVRPMSLMAAAPAAAPANANGDGIDLTQYIQSVTVQKKNDYGQYGDPTTEFTDGDYVKTTINYQIPGGNLSEGNHTVTYQVPNGLKPIRELKGPITLEGKELGTYKISTDGGITLDFNETAITDGGTLSGSVVFQGIVSHDGSGESNEIKFGGNGGAITVKKKQESGGGGDEGQDIKVVKTATKSDDDSKIYYTVTVSTEKGTPSTVDISDRLDRWNTSNATPAYEKGTLTLKRVSSNGGEQTLGSSATWDDNGNDGPTFSLSGLPQLSAGEKYVLTYTVDTKRTSDATDAIVANQATATSGGKNGGSYQRVSFEQDAKKWGSYDAKTDHIIWTIEVNPNHKDVSRWTVYDNLPEPTTLTQKYVVRSADGTVKGSFGNVGDSYILFNFSKLGLKGDQKTKTYYIDIYTDVPSNDGSVKNTANTWTTTSTFDSVGEVNVKHRSTEVSKDHKTDAAASEKGAGIRKETWASNITLPGGNLSSFTYTDTIEDATDGNGVGLRSDSHYAIAAELDKAFKSSVTGTTVNSTGGLQLSVDDYNKYLYTGNGAAFYDDYYPQQDGSKSGVSFTVTYYDGPDGTGHEVPATDSTTHVKSFTVHVEIAPGADVKAQNLVTGEYPTYMDTTKVDEGATITVKNEGKVGNATSTPGFTYKRPYRILKEVKMKSDTNDPKYAPGDTTLDFNNIQDGQMTYRIALRTNPSDNGTNLVVTDTLPNGMTYVDGSVSAKFNEYYDDGTFSGEKAPQVTSESTDDGTRLTFTIPNYQYKSDKATVYLYYTVSIGSDPSWNNGSTEKTYKNTAEWGTSESTQTTKVDRTYEKVSKSGEQLYENGEPTNNLRYYVEINAAGQDLDPNSDVLTLTDKFDSKSVDSDLDPSSIKLYAYDFSKEHHYDPNRPIENFKATYDAKTHTITAEVPDKRACVLTYEYVLDDTYGDGMTVTNSASLNGKFSKSGSISLKEASGGATIHKGRLVLYKVDADDISKTLSGVGFKLSYWNGSTWVDKSTDKDLVTDAQGSITYDYELNKDALQPNILYRLTETKGQVGYASDAEHFFIVKDVPTTGSPISDDAAFSAANASNATNKSGGTLTTADVDFFKNNKTSTMYVTNKYTRLTAKKSWADENGVAKEAPAGASAKLALFRYTKKVDSDNSVNVTVTAKGTNPSGAVTKLTGNRVSNEGTISIKKGSDFTFQVSPLSLWAGVSFDVKVGDNKYGETHTFTQNPATYKLDPISVTVSNVTSDTTIQVQLLNAWDYSGTLTEDPNSPWAEPPQILDDATGVQVGDPKDVSASTGWTADWDNLPEKVDGKDVYYAVKELSYTVNGNEYAPGSGSYDVSYVNNGGIRTGTITVTNSEKKNQGYELPSTGGVPSPLPRVGVALAVLAAVLLAWRLRLRRS</sequence>
<evidence type="ECO:0000256" key="1">
    <source>
        <dbReference type="SAM" id="MobiDB-lite"/>
    </source>
</evidence>
<dbReference type="Gene3D" id="2.60.40.1140">
    <property type="entry name" value="Collagen-binding surface protein Cna, B-type domain"/>
    <property type="match status" value="1"/>
</dbReference>
<dbReference type="InterPro" id="IPR008966">
    <property type="entry name" value="Adhesion_dom_sf"/>
</dbReference>
<keyword evidence="3" id="KW-1185">Reference proteome</keyword>
<dbReference type="Proteomes" id="UP001332931">
    <property type="component" value="Unassembled WGS sequence"/>
</dbReference>
<accession>A0ABU7RA21</accession>
<dbReference type="NCBIfam" id="TIGR01451">
    <property type="entry name" value="B_ant_repeat"/>
    <property type="match status" value="1"/>
</dbReference>
<gene>
    <name evidence="2" type="ORF">VXJ25_05445</name>
</gene>
<dbReference type="Gene3D" id="2.60.40.740">
    <property type="match status" value="2"/>
</dbReference>